<evidence type="ECO:0000313" key="1">
    <source>
        <dbReference type="EMBL" id="RNA28617.1"/>
    </source>
</evidence>
<name>A0A3M7RZ55_BRAPC</name>
<organism evidence="1 2">
    <name type="scientific">Brachionus plicatilis</name>
    <name type="common">Marine rotifer</name>
    <name type="synonym">Brachionus muelleri</name>
    <dbReference type="NCBI Taxonomy" id="10195"/>
    <lineage>
        <taxon>Eukaryota</taxon>
        <taxon>Metazoa</taxon>
        <taxon>Spiralia</taxon>
        <taxon>Gnathifera</taxon>
        <taxon>Rotifera</taxon>
        <taxon>Eurotatoria</taxon>
        <taxon>Monogononta</taxon>
        <taxon>Pseudotrocha</taxon>
        <taxon>Ploima</taxon>
        <taxon>Brachionidae</taxon>
        <taxon>Brachionus</taxon>
    </lineage>
</organism>
<dbReference type="Proteomes" id="UP000276133">
    <property type="component" value="Unassembled WGS sequence"/>
</dbReference>
<comment type="caution">
    <text evidence="1">The sequence shown here is derived from an EMBL/GenBank/DDBJ whole genome shotgun (WGS) entry which is preliminary data.</text>
</comment>
<gene>
    <name evidence="1" type="ORF">BpHYR1_027518</name>
</gene>
<dbReference type="AlphaFoldDB" id="A0A3M7RZ55"/>
<keyword evidence="2" id="KW-1185">Reference proteome</keyword>
<sequence length="66" mass="7302">MFGLFICKITKFGIILAVNEINSNISDNDQYCPSHDYLNNRGQNKKVVLGDNKIGSHDGDGITCEI</sequence>
<evidence type="ECO:0000313" key="2">
    <source>
        <dbReference type="Proteomes" id="UP000276133"/>
    </source>
</evidence>
<reference evidence="1 2" key="1">
    <citation type="journal article" date="2018" name="Sci. Rep.">
        <title>Genomic signatures of local adaptation to the degree of environmental predictability in rotifers.</title>
        <authorList>
            <person name="Franch-Gras L."/>
            <person name="Hahn C."/>
            <person name="Garcia-Roger E.M."/>
            <person name="Carmona M.J."/>
            <person name="Serra M."/>
            <person name="Gomez A."/>
        </authorList>
    </citation>
    <scope>NUCLEOTIDE SEQUENCE [LARGE SCALE GENOMIC DNA]</scope>
    <source>
        <strain evidence="1">HYR1</strain>
    </source>
</reference>
<dbReference type="EMBL" id="REGN01002362">
    <property type="protein sequence ID" value="RNA28617.1"/>
    <property type="molecule type" value="Genomic_DNA"/>
</dbReference>
<proteinExistence type="predicted"/>
<protein>
    <submittedName>
        <fullName evidence="1">Uncharacterized protein</fullName>
    </submittedName>
</protein>
<accession>A0A3M7RZ55</accession>